<evidence type="ECO:0000313" key="1">
    <source>
        <dbReference type="EMBL" id="MBN0044527.1"/>
    </source>
</evidence>
<sequence length="128" mass="13123">MTFNIGSQQGNINNVAGDQTIHGGQHGDFTTVMDPQALLGLLRTEIDRLGLPPDVARQVNDEVDSLDAELGSPSPDRPTVAQRLARITGLVKTAGAVVTAGGTLAGVLSSFAAWLGPIGDSVLHALAG</sequence>
<keyword evidence="2" id="KW-1185">Reference proteome</keyword>
<organism evidence="1 2">
    <name type="scientific">Streptomyces actuosus</name>
    <dbReference type="NCBI Taxonomy" id="1885"/>
    <lineage>
        <taxon>Bacteria</taxon>
        <taxon>Bacillati</taxon>
        <taxon>Actinomycetota</taxon>
        <taxon>Actinomycetes</taxon>
        <taxon>Kitasatosporales</taxon>
        <taxon>Streptomycetaceae</taxon>
        <taxon>Streptomyces</taxon>
    </lineage>
</organism>
<dbReference type="Proteomes" id="UP000788262">
    <property type="component" value="Unassembled WGS sequence"/>
</dbReference>
<name>A0ABS2VN60_STRAS</name>
<dbReference type="EMBL" id="JAFFZS010000006">
    <property type="protein sequence ID" value="MBN0044527.1"/>
    <property type="molecule type" value="Genomic_DNA"/>
</dbReference>
<protein>
    <submittedName>
        <fullName evidence="1">Uncharacterized protein</fullName>
    </submittedName>
</protein>
<dbReference type="RefSeq" id="WP_205382742.1">
    <property type="nucleotide sequence ID" value="NZ_JAFFZS010000006.1"/>
</dbReference>
<accession>A0ABS2VN60</accession>
<gene>
    <name evidence="1" type="ORF">JS756_10450</name>
</gene>
<proteinExistence type="predicted"/>
<reference evidence="1 2" key="1">
    <citation type="submission" date="2021-02" db="EMBL/GenBank/DDBJ databases">
        <title>Whole genome sequencing of Streptomyces actuosus VRA1.</title>
        <authorList>
            <person name="Sen G."/>
            <person name="Sen A."/>
        </authorList>
    </citation>
    <scope>NUCLEOTIDE SEQUENCE [LARGE SCALE GENOMIC DNA]</scope>
    <source>
        <strain evidence="1 2">VRA1</strain>
    </source>
</reference>
<evidence type="ECO:0000313" key="2">
    <source>
        <dbReference type="Proteomes" id="UP000788262"/>
    </source>
</evidence>
<comment type="caution">
    <text evidence="1">The sequence shown here is derived from an EMBL/GenBank/DDBJ whole genome shotgun (WGS) entry which is preliminary data.</text>
</comment>